<evidence type="ECO:0000313" key="2">
    <source>
        <dbReference type="EMBL" id="VDN30574.1"/>
    </source>
</evidence>
<name>A0A3P7MLQ5_DIBLA</name>
<reference evidence="2 3" key="1">
    <citation type="submission" date="2018-11" db="EMBL/GenBank/DDBJ databases">
        <authorList>
            <consortium name="Pathogen Informatics"/>
        </authorList>
    </citation>
    <scope>NUCLEOTIDE SEQUENCE [LARGE SCALE GENOMIC DNA]</scope>
</reference>
<gene>
    <name evidence="2" type="ORF">DILT_LOCUS15562</name>
</gene>
<dbReference type="AlphaFoldDB" id="A0A3P7MLQ5"/>
<feature type="region of interest" description="Disordered" evidence="1">
    <location>
        <begin position="160"/>
        <end position="197"/>
    </location>
</feature>
<feature type="compositionally biased region" description="Polar residues" evidence="1">
    <location>
        <begin position="171"/>
        <end position="184"/>
    </location>
</feature>
<evidence type="ECO:0000256" key="1">
    <source>
        <dbReference type="SAM" id="MobiDB-lite"/>
    </source>
</evidence>
<organism evidence="2 3">
    <name type="scientific">Dibothriocephalus latus</name>
    <name type="common">Fish tapeworm</name>
    <name type="synonym">Diphyllobothrium latum</name>
    <dbReference type="NCBI Taxonomy" id="60516"/>
    <lineage>
        <taxon>Eukaryota</taxon>
        <taxon>Metazoa</taxon>
        <taxon>Spiralia</taxon>
        <taxon>Lophotrochozoa</taxon>
        <taxon>Platyhelminthes</taxon>
        <taxon>Cestoda</taxon>
        <taxon>Eucestoda</taxon>
        <taxon>Diphyllobothriidea</taxon>
        <taxon>Diphyllobothriidae</taxon>
        <taxon>Dibothriocephalus</taxon>
    </lineage>
</organism>
<sequence>MLHWKKEKMRESEEAAAAHELEHGRRRHFTAFSQHQTPVVALRRKRCASDCHMPQSRGVAFSGLHDFHSASSTSAGGSEAPRSDRIQGHFSSDANDWCTQIQDDVLAKILNTVQQLTARLDGDSDPPEVIQNCKAIQACLDTIHALKRARYDPRGACARPLPSTAPHSGAEHSSTTGYSASSDMLNGLPDPCNQGLP</sequence>
<proteinExistence type="predicted"/>
<dbReference type="EMBL" id="UYRU01079906">
    <property type="protein sequence ID" value="VDN30574.1"/>
    <property type="molecule type" value="Genomic_DNA"/>
</dbReference>
<keyword evidence="3" id="KW-1185">Reference proteome</keyword>
<dbReference type="OrthoDB" id="6287839at2759"/>
<protein>
    <submittedName>
        <fullName evidence="2">Uncharacterized protein</fullName>
    </submittedName>
</protein>
<evidence type="ECO:0000313" key="3">
    <source>
        <dbReference type="Proteomes" id="UP000281553"/>
    </source>
</evidence>
<accession>A0A3P7MLQ5</accession>
<dbReference type="Proteomes" id="UP000281553">
    <property type="component" value="Unassembled WGS sequence"/>
</dbReference>